<evidence type="ECO:0000256" key="2">
    <source>
        <dbReference type="ARBA" id="ARBA00023012"/>
    </source>
</evidence>
<keyword evidence="1 3" id="KW-0597">Phosphoprotein</keyword>
<dbReference type="InterPro" id="IPR001789">
    <property type="entry name" value="Sig_transdc_resp-reg_receiver"/>
</dbReference>
<keyword evidence="6" id="KW-1185">Reference proteome</keyword>
<name>A0A2S7XQE4_9GAMM</name>
<dbReference type="SMART" id="SM00448">
    <property type="entry name" value="REC"/>
    <property type="match status" value="1"/>
</dbReference>
<dbReference type="RefSeq" id="WP_105073531.1">
    <property type="nucleotide sequence ID" value="NZ_JAFLKP010000007.1"/>
</dbReference>
<evidence type="ECO:0000313" key="6">
    <source>
        <dbReference type="Proteomes" id="UP000239936"/>
    </source>
</evidence>
<dbReference type="InterPro" id="IPR011006">
    <property type="entry name" value="CheY-like_superfamily"/>
</dbReference>
<protein>
    <submittedName>
        <fullName evidence="5">Response regulator</fullName>
    </submittedName>
</protein>
<feature type="domain" description="Response regulatory" evidence="4">
    <location>
        <begin position="249"/>
        <end position="365"/>
    </location>
</feature>
<evidence type="ECO:0000256" key="1">
    <source>
        <dbReference type="ARBA" id="ARBA00022553"/>
    </source>
</evidence>
<reference evidence="5 6" key="1">
    <citation type="submission" date="2018-01" db="EMBL/GenBank/DDBJ databases">
        <title>The complete genome sequence of Chromatium okenii LaCa, a purple sulfur bacterium with a turbulent life.</title>
        <authorList>
            <person name="Luedin S.M."/>
            <person name="Liechti N."/>
            <person name="Storelli N."/>
            <person name="Danza F."/>
            <person name="Wittwer M."/>
            <person name="Pothier J.F."/>
            <person name="Tonolla M.A."/>
        </authorList>
    </citation>
    <scope>NUCLEOTIDE SEQUENCE [LARGE SCALE GENOMIC DNA]</scope>
    <source>
        <strain evidence="5 6">LaCa</strain>
    </source>
</reference>
<dbReference type="PANTHER" id="PTHR44591:SF14">
    <property type="entry name" value="PROTEIN PILG"/>
    <property type="match status" value="1"/>
</dbReference>
<organism evidence="5 6">
    <name type="scientific">Chromatium okenii</name>
    <dbReference type="NCBI Taxonomy" id="61644"/>
    <lineage>
        <taxon>Bacteria</taxon>
        <taxon>Pseudomonadati</taxon>
        <taxon>Pseudomonadota</taxon>
        <taxon>Gammaproteobacteria</taxon>
        <taxon>Chromatiales</taxon>
        <taxon>Chromatiaceae</taxon>
        <taxon>Chromatium</taxon>
    </lineage>
</organism>
<sequence length="368" mass="41474">MSVHQFNLAAILIATDEVARANLVRNILLDEFKTVSVSMDPQLIAQDFKQARPAVLVLAFATLEQSEQYFQKLYRTCKSALQHPHRTLILCGHNDIKTVYTLCKKGYFNDYLLFWPRPDDPLQFCMSIYHLLRELEAMTDYTPSAARFAALSRGLGGQESLLDAQLAKLNQYIALVERTLERSEEELITDVDHTPNSEALREGITAEFRRINSALLPLRRWSDELKRALTPLTTVIRNLNALAKQVQPMVLVVDDDELQCKVIETVLKEENYRLVFAASGLEALSLLRQLRPDVVLMDVRMPDMDGITATQRLKALPQFAQLPVIMITGHSEKAVVVDSLRAGATGFLVKPFGRDTLITKLREALGAP</sequence>
<comment type="caution">
    <text evidence="5">The sequence shown here is derived from an EMBL/GenBank/DDBJ whole genome shotgun (WGS) entry which is preliminary data.</text>
</comment>
<dbReference type="Pfam" id="PF00072">
    <property type="entry name" value="Response_reg"/>
    <property type="match status" value="1"/>
</dbReference>
<dbReference type="PROSITE" id="PS50110">
    <property type="entry name" value="RESPONSE_REGULATORY"/>
    <property type="match status" value="1"/>
</dbReference>
<dbReference type="EMBL" id="PPGH01000035">
    <property type="protein sequence ID" value="PQJ95886.1"/>
    <property type="molecule type" value="Genomic_DNA"/>
</dbReference>
<accession>A0A2S7XQE4</accession>
<evidence type="ECO:0000313" key="5">
    <source>
        <dbReference type="EMBL" id="PQJ95886.1"/>
    </source>
</evidence>
<dbReference type="AlphaFoldDB" id="A0A2S7XQE4"/>
<dbReference type="SUPFAM" id="SSF52172">
    <property type="entry name" value="CheY-like"/>
    <property type="match status" value="1"/>
</dbReference>
<dbReference type="InterPro" id="IPR050595">
    <property type="entry name" value="Bact_response_regulator"/>
</dbReference>
<dbReference type="GO" id="GO:0000160">
    <property type="term" value="P:phosphorelay signal transduction system"/>
    <property type="evidence" value="ECO:0007669"/>
    <property type="project" value="UniProtKB-KW"/>
</dbReference>
<evidence type="ECO:0000256" key="3">
    <source>
        <dbReference type="PROSITE-ProRule" id="PRU00169"/>
    </source>
</evidence>
<dbReference type="OrthoDB" id="9796655at2"/>
<gene>
    <name evidence="5" type="ORF">CXB77_08335</name>
</gene>
<feature type="modified residue" description="4-aspartylphosphate" evidence="3">
    <location>
        <position position="298"/>
    </location>
</feature>
<dbReference type="Proteomes" id="UP000239936">
    <property type="component" value="Unassembled WGS sequence"/>
</dbReference>
<dbReference type="Gene3D" id="3.40.50.2300">
    <property type="match status" value="1"/>
</dbReference>
<proteinExistence type="predicted"/>
<keyword evidence="2" id="KW-0902">Two-component regulatory system</keyword>
<dbReference type="PANTHER" id="PTHR44591">
    <property type="entry name" value="STRESS RESPONSE REGULATOR PROTEIN 1"/>
    <property type="match status" value="1"/>
</dbReference>
<evidence type="ECO:0000259" key="4">
    <source>
        <dbReference type="PROSITE" id="PS50110"/>
    </source>
</evidence>